<evidence type="ECO:0000256" key="3">
    <source>
        <dbReference type="ARBA" id="ARBA00023274"/>
    </source>
</evidence>
<protein>
    <recommendedName>
        <fullName evidence="6">Ribosomal protein S14</fullName>
    </recommendedName>
</protein>
<accession>A0A507EFS9</accession>
<dbReference type="InterPro" id="IPR018271">
    <property type="entry name" value="Ribosomal_uS14_CS"/>
</dbReference>
<dbReference type="GO" id="GO:0005763">
    <property type="term" value="C:mitochondrial small ribosomal subunit"/>
    <property type="evidence" value="ECO:0007669"/>
    <property type="project" value="TreeGrafter"/>
</dbReference>
<evidence type="ECO:0000256" key="2">
    <source>
        <dbReference type="ARBA" id="ARBA00022980"/>
    </source>
</evidence>
<keyword evidence="5" id="KW-1185">Reference proteome</keyword>
<gene>
    <name evidence="4" type="ORF">PhCBS80983_g00579</name>
</gene>
<evidence type="ECO:0000313" key="4">
    <source>
        <dbReference type="EMBL" id="TPX62277.1"/>
    </source>
</evidence>
<evidence type="ECO:0000313" key="5">
    <source>
        <dbReference type="Proteomes" id="UP000318582"/>
    </source>
</evidence>
<evidence type="ECO:0008006" key="6">
    <source>
        <dbReference type="Google" id="ProtNLM"/>
    </source>
</evidence>
<comment type="caution">
    <text evidence="4">The sequence shown here is derived from an EMBL/GenBank/DDBJ whole genome shotgun (WGS) entry which is preliminary data.</text>
</comment>
<dbReference type="SUPFAM" id="SSF57716">
    <property type="entry name" value="Glucocorticoid receptor-like (DNA-binding domain)"/>
    <property type="match status" value="1"/>
</dbReference>
<dbReference type="PANTHER" id="PTHR19836:SF19">
    <property type="entry name" value="SMALL RIBOSOMAL SUBUNIT PROTEIN US14M"/>
    <property type="match status" value="1"/>
</dbReference>
<dbReference type="GO" id="GO:0003735">
    <property type="term" value="F:structural constituent of ribosome"/>
    <property type="evidence" value="ECO:0007669"/>
    <property type="project" value="InterPro"/>
</dbReference>
<name>A0A507EFS9_9FUNG</name>
<organism evidence="4 5">
    <name type="scientific">Powellomyces hirtus</name>
    <dbReference type="NCBI Taxonomy" id="109895"/>
    <lineage>
        <taxon>Eukaryota</taxon>
        <taxon>Fungi</taxon>
        <taxon>Fungi incertae sedis</taxon>
        <taxon>Chytridiomycota</taxon>
        <taxon>Chytridiomycota incertae sedis</taxon>
        <taxon>Chytridiomycetes</taxon>
        <taxon>Spizellomycetales</taxon>
        <taxon>Powellomycetaceae</taxon>
        <taxon>Powellomyces</taxon>
    </lineage>
</organism>
<dbReference type="STRING" id="109895.A0A507EFS9"/>
<reference evidence="4 5" key="1">
    <citation type="journal article" date="2019" name="Sci. Rep.">
        <title>Comparative genomics of chytrid fungi reveal insights into the obligate biotrophic and pathogenic lifestyle of Synchytrium endobioticum.</title>
        <authorList>
            <person name="van de Vossenberg B.T.L.H."/>
            <person name="Warris S."/>
            <person name="Nguyen H.D.T."/>
            <person name="van Gent-Pelzer M.P.E."/>
            <person name="Joly D.L."/>
            <person name="van de Geest H.C."/>
            <person name="Bonants P.J.M."/>
            <person name="Smith D.S."/>
            <person name="Levesque C.A."/>
            <person name="van der Lee T.A.J."/>
        </authorList>
    </citation>
    <scope>NUCLEOTIDE SEQUENCE [LARGE SCALE GENOMIC DNA]</scope>
    <source>
        <strain evidence="4 5">CBS 809.83</strain>
    </source>
</reference>
<dbReference type="GO" id="GO:0006412">
    <property type="term" value="P:translation"/>
    <property type="evidence" value="ECO:0007669"/>
    <property type="project" value="InterPro"/>
</dbReference>
<keyword evidence="3" id="KW-0687">Ribonucleoprotein</keyword>
<comment type="similarity">
    <text evidence="1">Belongs to the universal ribosomal protein uS14 family.</text>
</comment>
<keyword evidence="2" id="KW-0689">Ribosomal protein</keyword>
<dbReference type="AlphaFoldDB" id="A0A507EFS9"/>
<sequence>MPISSILRDKLTRLCVSEAEVTRQALRLIANDKTGVYPKNTQLRARIELQKMPRYTRPTAVHSRCIESGKARGHVTDFKVSRIVFRDKALAGEIPGVRKSCW</sequence>
<dbReference type="EMBL" id="QEAQ01000003">
    <property type="protein sequence ID" value="TPX62277.1"/>
    <property type="molecule type" value="Genomic_DNA"/>
</dbReference>
<dbReference type="InterPro" id="IPR001209">
    <property type="entry name" value="Ribosomal_uS14"/>
</dbReference>
<dbReference type="Gene3D" id="1.10.287.1480">
    <property type="match status" value="1"/>
</dbReference>
<dbReference type="Proteomes" id="UP000318582">
    <property type="component" value="Unassembled WGS sequence"/>
</dbReference>
<dbReference type="PROSITE" id="PS00527">
    <property type="entry name" value="RIBOSOMAL_S14"/>
    <property type="match status" value="1"/>
</dbReference>
<evidence type="ECO:0000256" key="1">
    <source>
        <dbReference type="ARBA" id="ARBA00009083"/>
    </source>
</evidence>
<dbReference type="Pfam" id="PF00253">
    <property type="entry name" value="Ribosomal_S14"/>
    <property type="match status" value="1"/>
</dbReference>
<proteinExistence type="inferred from homology"/>
<dbReference type="PANTHER" id="PTHR19836">
    <property type="entry name" value="30S RIBOSOMAL PROTEIN S14"/>
    <property type="match status" value="1"/>
</dbReference>